<dbReference type="InterPro" id="IPR052178">
    <property type="entry name" value="Sec_Metab_Biosynth_SDR"/>
</dbReference>
<evidence type="ECO:0000256" key="1">
    <source>
        <dbReference type="ARBA" id="ARBA00006484"/>
    </source>
</evidence>
<dbReference type="Gene3D" id="3.40.50.720">
    <property type="entry name" value="NAD(P)-binding Rossmann-like Domain"/>
    <property type="match status" value="1"/>
</dbReference>
<evidence type="ECO:0000313" key="5">
    <source>
        <dbReference type="Proteomes" id="UP000030693"/>
    </source>
</evidence>
<name>A0A058ZA44_FONAL</name>
<dbReference type="EMBL" id="KB932204">
    <property type="protein sequence ID" value="KCV70402.1"/>
    <property type="molecule type" value="Genomic_DNA"/>
</dbReference>
<keyword evidence="2" id="KW-0521">NADP</keyword>
<dbReference type="OMA" id="FMIAKGL"/>
<dbReference type="Proteomes" id="UP000030693">
    <property type="component" value="Unassembled WGS sequence"/>
</dbReference>
<reference evidence="4" key="1">
    <citation type="submission" date="2013-04" db="EMBL/GenBank/DDBJ databases">
        <title>The Genome Sequence of Fonticula alba ATCC 38817.</title>
        <authorList>
            <consortium name="The Broad Institute Genomics Platform"/>
            <person name="Russ C."/>
            <person name="Cuomo C."/>
            <person name="Burger G."/>
            <person name="Gray M.W."/>
            <person name="Holland P.W.H."/>
            <person name="King N."/>
            <person name="Lang F.B.F."/>
            <person name="Roger A.J."/>
            <person name="Ruiz-Trillo I."/>
            <person name="Brown M."/>
            <person name="Walker B."/>
            <person name="Young S."/>
            <person name="Zeng Q."/>
            <person name="Gargeya S."/>
            <person name="Fitzgerald M."/>
            <person name="Haas B."/>
            <person name="Abouelleil A."/>
            <person name="Allen A.W."/>
            <person name="Alvarado L."/>
            <person name="Arachchi H.M."/>
            <person name="Berlin A.M."/>
            <person name="Chapman S.B."/>
            <person name="Gainer-Dewar J."/>
            <person name="Goldberg J."/>
            <person name="Griggs A."/>
            <person name="Gujja S."/>
            <person name="Hansen M."/>
            <person name="Howarth C."/>
            <person name="Imamovic A."/>
            <person name="Ireland A."/>
            <person name="Larimer J."/>
            <person name="McCowan C."/>
            <person name="Murphy C."/>
            <person name="Pearson M."/>
            <person name="Poon T.W."/>
            <person name="Priest M."/>
            <person name="Roberts A."/>
            <person name="Saif S."/>
            <person name="Shea T."/>
            <person name="Sisk P."/>
            <person name="Sykes S."/>
            <person name="Wortman J."/>
            <person name="Nusbaum C."/>
            <person name="Birren B."/>
        </authorList>
    </citation>
    <scope>NUCLEOTIDE SEQUENCE [LARGE SCALE GENOMIC DNA]</scope>
    <source>
        <strain evidence="4">ATCC 38817</strain>
    </source>
</reference>
<keyword evidence="5" id="KW-1185">Reference proteome</keyword>
<accession>A0A058ZA44</accession>
<sequence>MTAPLPDLFTRHSLPKDALADNKVEELFSVAGRVVAGPACNIDSPASCLAFVHALARAPYNVTRVNALINNASIQAPGPVATDDADEALTNDDLASIQPAAGLTPGSTFDQGFERVMHTNVNGTMFMTRALLPLLEQAASPEDPARVLIVSSVMGISVGPFDSNFAYSASKAAAVHLSRALASYFTTVAPIAVNALALGYFKTEMTEVITRNERFQELILGATVGGREAHAQDLAAAVIYLLSRGGAYVNGTVLTVDGGFALRSRV</sequence>
<dbReference type="Pfam" id="PF13561">
    <property type="entry name" value="adh_short_C2"/>
    <property type="match status" value="1"/>
</dbReference>
<dbReference type="STRING" id="691883.A0A058ZA44"/>
<dbReference type="GO" id="GO:0016491">
    <property type="term" value="F:oxidoreductase activity"/>
    <property type="evidence" value="ECO:0007669"/>
    <property type="project" value="UniProtKB-KW"/>
</dbReference>
<dbReference type="PANTHER" id="PTHR43618:SF8">
    <property type="entry name" value="7ALPHA-HYDROXYSTEROID DEHYDROGENASE"/>
    <property type="match status" value="1"/>
</dbReference>
<dbReference type="PANTHER" id="PTHR43618">
    <property type="entry name" value="7-ALPHA-HYDROXYSTEROID DEHYDROGENASE"/>
    <property type="match status" value="1"/>
</dbReference>
<keyword evidence="3" id="KW-0560">Oxidoreductase</keyword>
<dbReference type="eggNOG" id="KOG0725">
    <property type="taxonomic scope" value="Eukaryota"/>
</dbReference>
<dbReference type="InterPro" id="IPR002347">
    <property type="entry name" value="SDR_fam"/>
</dbReference>
<dbReference type="SUPFAM" id="SSF51735">
    <property type="entry name" value="NAD(P)-binding Rossmann-fold domains"/>
    <property type="match status" value="1"/>
</dbReference>
<proteinExistence type="inferred from homology"/>
<dbReference type="GeneID" id="20527463"/>
<protein>
    <recommendedName>
        <fullName evidence="6">3-oxoacyl-[acyl-carrier protein] reductase</fullName>
    </recommendedName>
</protein>
<evidence type="ECO:0000313" key="4">
    <source>
        <dbReference type="EMBL" id="KCV70402.1"/>
    </source>
</evidence>
<dbReference type="OrthoDB" id="47007at2759"/>
<evidence type="ECO:0000256" key="2">
    <source>
        <dbReference type="ARBA" id="ARBA00022857"/>
    </source>
</evidence>
<evidence type="ECO:0008006" key="6">
    <source>
        <dbReference type="Google" id="ProtNLM"/>
    </source>
</evidence>
<dbReference type="PRINTS" id="PR00080">
    <property type="entry name" value="SDRFAMILY"/>
</dbReference>
<organism evidence="4">
    <name type="scientific">Fonticula alba</name>
    <name type="common">Slime mold</name>
    <dbReference type="NCBI Taxonomy" id="691883"/>
    <lineage>
        <taxon>Eukaryota</taxon>
        <taxon>Rotosphaerida</taxon>
        <taxon>Fonticulaceae</taxon>
        <taxon>Fonticula</taxon>
    </lineage>
</organism>
<dbReference type="InterPro" id="IPR036291">
    <property type="entry name" value="NAD(P)-bd_dom_sf"/>
</dbReference>
<comment type="similarity">
    <text evidence="1">Belongs to the short-chain dehydrogenases/reductases (SDR) family.</text>
</comment>
<gene>
    <name evidence="4" type="ORF">H696_02738</name>
</gene>
<dbReference type="PRINTS" id="PR00081">
    <property type="entry name" value="GDHRDH"/>
</dbReference>
<dbReference type="AlphaFoldDB" id="A0A058ZA44"/>
<evidence type="ECO:0000256" key="3">
    <source>
        <dbReference type="ARBA" id="ARBA00023002"/>
    </source>
</evidence>
<dbReference type="RefSeq" id="XP_009494918.1">
    <property type="nucleotide sequence ID" value="XM_009496643.1"/>
</dbReference>